<comment type="similarity">
    <text evidence="3">Belongs to the EBP2 family.</text>
</comment>
<name>A0AAN9V971_9ORTH</name>
<evidence type="ECO:0000256" key="6">
    <source>
        <dbReference type="ARBA" id="ARBA00023242"/>
    </source>
</evidence>
<comment type="caution">
    <text evidence="8">The sequence shown here is derived from an EMBL/GenBank/DDBJ whole genome shotgun (WGS) entry which is preliminary data.</text>
</comment>
<dbReference type="GO" id="GO:0005730">
    <property type="term" value="C:nucleolus"/>
    <property type="evidence" value="ECO:0007669"/>
    <property type="project" value="UniProtKB-SubCell"/>
</dbReference>
<keyword evidence="4" id="KW-0690">Ribosome biogenesis</keyword>
<evidence type="ECO:0000256" key="4">
    <source>
        <dbReference type="ARBA" id="ARBA00022517"/>
    </source>
</evidence>
<accession>A0AAN9V971</accession>
<dbReference type="EMBL" id="JAZDUA010000355">
    <property type="protein sequence ID" value="KAK7793933.1"/>
    <property type="molecule type" value="Genomic_DNA"/>
</dbReference>
<dbReference type="AlphaFoldDB" id="A0AAN9V971"/>
<dbReference type="Proteomes" id="UP001378592">
    <property type="component" value="Unassembled WGS sequence"/>
</dbReference>
<evidence type="ECO:0000256" key="7">
    <source>
        <dbReference type="SAM" id="MobiDB-lite"/>
    </source>
</evidence>
<evidence type="ECO:0000313" key="9">
    <source>
        <dbReference type="EMBL" id="KAK7794319.1"/>
    </source>
</evidence>
<evidence type="ECO:0000313" key="10">
    <source>
        <dbReference type="Proteomes" id="UP001378592"/>
    </source>
</evidence>
<evidence type="ECO:0000313" key="8">
    <source>
        <dbReference type="EMBL" id="KAK7793933.1"/>
    </source>
</evidence>
<dbReference type="EMBL" id="JAZDUA010000338">
    <property type="protein sequence ID" value="KAK7794319.1"/>
    <property type="molecule type" value="Genomic_DNA"/>
</dbReference>
<dbReference type="Pfam" id="PF05890">
    <property type="entry name" value="Ebp2"/>
    <property type="match status" value="1"/>
</dbReference>
<proteinExistence type="inferred from homology"/>
<dbReference type="PANTHER" id="PTHR13028">
    <property type="entry name" value="RRNA PROCESSING PROTEIN EBNA1-BINDING PROTEIN-RELATED"/>
    <property type="match status" value="1"/>
</dbReference>
<dbReference type="GO" id="GO:0006364">
    <property type="term" value="P:rRNA processing"/>
    <property type="evidence" value="ECO:0007669"/>
    <property type="project" value="TreeGrafter"/>
</dbReference>
<evidence type="ECO:0000256" key="5">
    <source>
        <dbReference type="ARBA" id="ARBA00023054"/>
    </source>
</evidence>
<keyword evidence="10" id="KW-1185">Reference proteome</keyword>
<protein>
    <submittedName>
        <fullName evidence="8">Uncharacterized protein</fullName>
    </submittedName>
</protein>
<dbReference type="InterPro" id="IPR008610">
    <property type="entry name" value="Ebp2"/>
</dbReference>
<feature type="region of interest" description="Disordered" evidence="7">
    <location>
        <begin position="210"/>
        <end position="302"/>
    </location>
</feature>
<comment type="function">
    <text evidence="1">Required for the processing of the 27S pre-rRNA.</text>
</comment>
<organism evidence="8 10">
    <name type="scientific">Gryllus longicercus</name>
    <dbReference type="NCBI Taxonomy" id="2509291"/>
    <lineage>
        <taxon>Eukaryota</taxon>
        <taxon>Metazoa</taxon>
        <taxon>Ecdysozoa</taxon>
        <taxon>Arthropoda</taxon>
        <taxon>Hexapoda</taxon>
        <taxon>Insecta</taxon>
        <taxon>Pterygota</taxon>
        <taxon>Neoptera</taxon>
        <taxon>Polyneoptera</taxon>
        <taxon>Orthoptera</taxon>
        <taxon>Ensifera</taxon>
        <taxon>Gryllidea</taxon>
        <taxon>Grylloidea</taxon>
        <taxon>Gryllidae</taxon>
        <taxon>Gryllinae</taxon>
        <taxon>Gryllus</taxon>
    </lineage>
</organism>
<comment type="subcellular location">
    <subcellularLocation>
        <location evidence="2">Nucleus</location>
        <location evidence="2">Nucleolus</location>
    </subcellularLocation>
</comment>
<dbReference type="GO" id="GO:0030687">
    <property type="term" value="C:preribosome, large subunit precursor"/>
    <property type="evidence" value="ECO:0007669"/>
    <property type="project" value="TreeGrafter"/>
</dbReference>
<evidence type="ECO:0000256" key="3">
    <source>
        <dbReference type="ARBA" id="ARBA00007336"/>
    </source>
</evidence>
<dbReference type="GO" id="GO:0034399">
    <property type="term" value="C:nuclear periphery"/>
    <property type="evidence" value="ECO:0007669"/>
    <property type="project" value="TreeGrafter"/>
</dbReference>
<evidence type="ECO:0000256" key="1">
    <source>
        <dbReference type="ARBA" id="ARBA00003387"/>
    </source>
</evidence>
<evidence type="ECO:0000256" key="2">
    <source>
        <dbReference type="ARBA" id="ARBA00004604"/>
    </source>
</evidence>
<keyword evidence="6" id="KW-0539">Nucleus</keyword>
<sequence length="302" mass="34753">MMQYELESGESDSETELQEAFAKGIIKPGLNIEENDKKTYVNNEVALNRILNNIVLKLPWVERLDLNSKPAAMAPELAAKLQEEREKQAKLGKAKDPVLNDFERETMFLRQAQAAALDGLSRLKELGIPTKRPDDYFAEMAKTDSHMQKVRGALQRRQQILERAEKVRHIRKMRKVNKDLQKQAKVQKINEKREFLEQVKKYRKKMTTDLDFLDLKPKRKQTPGNSNKKQPMNKKAEAKRKFKNEKYGMGGRKKGRKHNTKESAAGLPDKHKSGNRPGGKVGKSVPRPGKSKRMKQKSGKRR</sequence>
<reference evidence="8 10" key="1">
    <citation type="submission" date="2024-03" db="EMBL/GenBank/DDBJ databases">
        <title>The genome assembly and annotation of the cricket Gryllus longicercus Weissman &amp; Gray.</title>
        <authorList>
            <person name="Szrajer S."/>
            <person name="Gray D."/>
            <person name="Ylla G."/>
        </authorList>
    </citation>
    <scope>NUCLEOTIDE SEQUENCE [LARGE SCALE GENOMIC DNA]</scope>
    <source>
        <strain evidence="8">DAG 2021-001</strain>
        <tissue evidence="8">Whole body minus gut</tissue>
    </source>
</reference>
<gene>
    <name evidence="9" type="ORF">R5R35_007699</name>
    <name evidence="8" type="ORF">R5R35_011862</name>
</gene>
<dbReference type="GO" id="GO:0042273">
    <property type="term" value="P:ribosomal large subunit biogenesis"/>
    <property type="evidence" value="ECO:0007669"/>
    <property type="project" value="TreeGrafter"/>
</dbReference>
<dbReference type="PANTHER" id="PTHR13028:SF0">
    <property type="entry name" value="RRNA-PROCESSING PROTEIN EBP2-RELATED"/>
    <property type="match status" value="1"/>
</dbReference>
<feature type="compositionally biased region" description="Basic residues" evidence="7">
    <location>
        <begin position="289"/>
        <end position="302"/>
    </location>
</feature>
<keyword evidence="5" id="KW-0175">Coiled coil</keyword>